<dbReference type="GO" id="GO:0008270">
    <property type="term" value="F:zinc ion binding"/>
    <property type="evidence" value="ECO:0007669"/>
    <property type="project" value="UniProtKB-UniRule"/>
</dbReference>
<comment type="similarity">
    <text evidence="1">Belongs to the FHY3/FAR1 family.</text>
</comment>
<dbReference type="Gramene" id="QL06p052677:mrna">
    <property type="protein sequence ID" value="QL06p052677:mrna"/>
    <property type="gene ID" value="QL06p052677"/>
</dbReference>
<dbReference type="EMBL" id="LRBV02000006">
    <property type="status" value="NOT_ANNOTATED_CDS"/>
    <property type="molecule type" value="Genomic_DNA"/>
</dbReference>
<evidence type="ECO:0000256" key="1">
    <source>
        <dbReference type="RuleBase" id="RU367018"/>
    </source>
</evidence>
<dbReference type="InterPro" id="IPR031052">
    <property type="entry name" value="FHY3/FAR1"/>
</dbReference>
<protein>
    <recommendedName>
        <fullName evidence="1">Protein FAR1-RELATED SEQUENCE</fullName>
    </recommendedName>
</protein>
<evidence type="ECO:0000259" key="3">
    <source>
        <dbReference type="Pfam" id="PF10551"/>
    </source>
</evidence>
<feature type="domain" description="MULE transposase" evidence="3">
    <location>
        <begin position="2"/>
        <end position="40"/>
    </location>
</feature>
<dbReference type="InParanoid" id="A0A7N2M1A6"/>
<keyword evidence="2" id="KW-0175">Coiled coil</keyword>
<keyword evidence="1" id="KW-0479">Metal-binding</keyword>
<dbReference type="EnsemblPlants" id="QL06p052677:mrna">
    <property type="protein sequence ID" value="QL06p052677:mrna"/>
    <property type="gene ID" value="QL06p052677"/>
</dbReference>
<dbReference type="GO" id="GO:0006355">
    <property type="term" value="P:regulation of DNA-templated transcription"/>
    <property type="evidence" value="ECO:0007669"/>
    <property type="project" value="UniProtKB-UniRule"/>
</dbReference>
<reference evidence="4" key="2">
    <citation type="submission" date="2021-01" db="UniProtKB">
        <authorList>
            <consortium name="EnsemblPlants"/>
        </authorList>
    </citation>
    <scope>IDENTIFICATION</scope>
</reference>
<dbReference type="GO" id="GO:0005634">
    <property type="term" value="C:nucleus"/>
    <property type="evidence" value="ECO:0007669"/>
    <property type="project" value="UniProtKB-SubCell"/>
</dbReference>
<keyword evidence="5" id="KW-1185">Reference proteome</keyword>
<reference evidence="4 5" key="1">
    <citation type="journal article" date="2016" name="G3 (Bethesda)">
        <title>First Draft Assembly and Annotation of the Genome of a California Endemic Oak Quercus lobata Nee (Fagaceae).</title>
        <authorList>
            <person name="Sork V.L."/>
            <person name="Fitz-Gibbon S.T."/>
            <person name="Puiu D."/>
            <person name="Crepeau M."/>
            <person name="Gugger P.F."/>
            <person name="Sherman R."/>
            <person name="Stevens K."/>
            <person name="Langley C.H."/>
            <person name="Pellegrini M."/>
            <person name="Salzberg S.L."/>
        </authorList>
    </citation>
    <scope>NUCLEOTIDE SEQUENCE [LARGE SCALE GENOMIC DNA]</scope>
    <source>
        <strain evidence="4 5">cv. SW786</strain>
    </source>
</reference>
<sequence length="603" mass="68704">MGNQKPKTIFIDQCQAMKNAIRVVFPDTCHRLCLWHISKNTAENLPRHYGIPEFKSRFNKILYNCETESEFESSWDALLRDYNLVGNKWLNTLYENRERWCSVFSHNIFSARMKASSRSESVNNVFQHMACKTMRLTEFVHEYEKASKDMRVEELEEDFRCKQGTSSQIVKNCGLLEHALSVYTRTFFKRFQLEIASTLGVTHQDVYSDGEFFTYEVIEGELPIQYILKRWTKDAKKDSVLCDHVKPASANDELSVTSCRNELMRSVYEIFTKSAATTRHTEMCQRKVREMIELVENDMEQLNAARDGDEKENRIVANNVFDDVEKTDCSLNSLPILDPPCVRLKGVTNARLKSNLEKRKRKPLKDVTRSNIIVNVFVFECIECAVLVGIISNSPHTSQQHPMHNTVAAPHAPQCTPQCTQLCITQQTLMHTIALARALALYHKILYFGLKPQPNTFVFNPATHESARIPDAPTPYGFDHAILAYGFGYAPSIDDYKLVKAVNAPLVVVFSLKTNAWKLVEGFHYEKPTEVWEGPLPCGNHLNDALHWVFKLCGGGECVIAAFDLETDTVSRNAGTGNFVSGFITGFLKGCLCLMDRVFGLRR</sequence>
<dbReference type="Pfam" id="PF10551">
    <property type="entry name" value="MULE"/>
    <property type="match status" value="1"/>
</dbReference>
<organism evidence="4 5">
    <name type="scientific">Quercus lobata</name>
    <name type="common">Valley oak</name>
    <dbReference type="NCBI Taxonomy" id="97700"/>
    <lineage>
        <taxon>Eukaryota</taxon>
        <taxon>Viridiplantae</taxon>
        <taxon>Streptophyta</taxon>
        <taxon>Embryophyta</taxon>
        <taxon>Tracheophyta</taxon>
        <taxon>Spermatophyta</taxon>
        <taxon>Magnoliopsida</taxon>
        <taxon>eudicotyledons</taxon>
        <taxon>Gunneridae</taxon>
        <taxon>Pentapetalae</taxon>
        <taxon>rosids</taxon>
        <taxon>fabids</taxon>
        <taxon>Fagales</taxon>
        <taxon>Fagaceae</taxon>
        <taxon>Quercus</taxon>
    </lineage>
</organism>
<comment type="function">
    <text evidence="1">Putative transcription activator involved in regulating light control of development.</text>
</comment>
<dbReference type="AlphaFoldDB" id="A0A7N2M1A6"/>
<proteinExistence type="inferred from homology"/>
<evidence type="ECO:0000313" key="4">
    <source>
        <dbReference type="EnsemblPlants" id="QL06p052677:mrna"/>
    </source>
</evidence>
<name>A0A7N2M1A6_QUELO</name>
<keyword evidence="1" id="KW-0863">Zinc-finger</keyword>
<dbReference type="PANTHER" id="PTHR31669">
    <property type="entry name" value="PROTEIN FAR1-RELATED SEQUENCE 10-RELATED"/>
    <property type="match status" value="1"/>
</dbReference>
<accession>A0A7N2M1A6</accession>
<feature type="coiled-coil region" evidence="2">
    <location>
        <begin position="285"/>
        <end position="312"/>
    </location>
</feature>
<evidence type="ECO:0000313" key="5">
    <source>
        <dbReference type="Proteomes" id="UP000594261"/>
    </source>
</evidence>
<dbReference type="Proteomes" id="UP000594261">
    <property type="component" value="Chromosome 6"/>
</dbReference>
<comment type="subcellular location">
    <subcellularLocation>
        <location evidence="1">Nucleus</location>
    </subcellularLocation>
</comment>
<dbReference type="PANTHER" id="PTHR31669:SF282">
    <property type="entry name" value="PROTEIN FAR1-RELATED SEQUENCE"/>
    <property type="match status" value="1"/>
</dbReference>
<dbReference type="InterPro" id="IPR018289">
    <property type="entry name" value="MULE_transposase_dom"/>
</dbReference>
<keyword evidence="1" id="KW-0862">Zinc</keyword>
<dbReference type="OMA" id="YNCETES"/>
<evidence type="ECO:0000256" key="2">
    <source>
        <dbReference type="SAM" id="Coils"/>
    </source>
</evidence>
<keyword evidence="1" id="KW-0539">Nucleus</keyword>